<protein>
    <submittedName>
        <fullName evidence="3">TPR repeat</fullName>
    </submittedName>
</protein>
<evidence type="ECO:0000259" key="2">
    <source>
        <dbReference type="SMART" id="SM01043"/>
    </source>
</evidence>
<gene>
    <name evidence="3" type="ordered locus">NE1994</name>
</gene>
<dbReference type="EMBL" id="AL954747">
    <property type="protein sequence ID" value="CAD85905.1"/>
    <property type="molecule type" value="Genomic_DNA"/>
</dbReference>
<dbReference type="InterPro" id="IPR051677">
    <property type="entry name" value="AfsR-DnrI-RedD_regulator"/>
</dbReference>
<dbReference type="InterPro" id="IPR011990">
    <property type="entry name" value="TPR-like_helical_dom_sf"/>
</dbReference>
<dbReference type="GO" id="GO:0006355">
    <property type="term" value="P:regulation of DNA-templated transcription"/>
    <property type="evidence" value="ECO:0007669"/>
    <property type="project" value="InterPro"/>
</dbReference>
<dbReference type="InterPro" id="IPR005158">
    <property type="entry name" value="BTAD"/>
</dbReference>
<organism evidence="3 4">
    <name type="scientific">Nitrosomonas europaea (strain ATCC 19718 / CIP 103999 / KCTC 2705 / NBRC 14298)</name>
    <dbReference type="NCBI Taxonomy" id="228410"/>
    <lineage>
        <taxon>Bacteria</taxon>
        <taxon>Pseudomonadati</taxon>
        <taxon>Pseudomonadota</taxon>
        <taxon>Betaproteobacteria</taxon>
        <taxon>Nitrosomonadales</taxon>
        <taxon>Nitrosomonadaceae</taxon>
        <taxon>Nitrosomonas</taxon>
    </lineage>
</organism>
<dbReference type="Pfam" id="PF03704">
    <property type="entry name" value="BTAD"/>
    <property type="match status" value="1"/>
</dbReference>
<dbReference type="RefSeq" id="WP_011112521.1">
    <property type="nucleotide sequence ID" value="NC_004757.1"/>
</dbReference>
<evidence type="ECO:0000313" key="4">
    <source>
        <dbReference type="Proteomes" id="UP000001416"/>
    </source>
</evidence>
<dbReference type="Gene3D" id="1.25.40.10">
    <property type="entry name" value="Tetratricopeptide repeat domain"/>
    <property type="match status" value="2"/>
</dbReference>
<dbReference type="InterPro" id="IPR016032">
    <property type="entry name" value="Sig_transdc_resp-reg_C-effctor"/>
</dbReference>
<reference evidence="3 4" key="1">
    <citation type="journal article" date="2003" name="J. Bacteriol.">
        <title>Complete genome sequence of the ammonia-oxidizing bacterium and obligate chemolithoautotroph Nitrosomonas europaea.</title>
        <authorList>
            <person name="Chain P."/>
            <person name="Lamerdin J."/>
            <person name="Larimer F."/>
            <person name="Regala W."/>
            <person name="Land M."/>
            <person name="Hauser L."/>
            <person name="Hooper A."/>
            <person name="Klotz M."/>
            <person name="Norton J."/>
            <person name="Sayavedra-Soto L."/>
            <person name="Arciero D."/>
            <person name="Hommes N."/>
            <person name="Whittaker M."/>
            <person name="Arp D."/>
        </authorList>
    </citation>
    <scope>NUCLEOTIDE SEQUENCE [LARGE SCALE GENOMIC DNA]</scope>
    <source>
        <strain evidence="4">ATCC 19718 / CIP 103999 / KCTC 2705 / NBRC 14298</strain>
    </source>
</reference>
<dbReference type="AlphaFoldDB" id="Q82TB1"/>
<dbReference type="OrthoDB" id="134985at2"/>
<feature type="domain" description="Bacterial transcriptional activator" evidence="2">
    <location>
        <begin position="513"/>
        <end position="649"/>
    </location>
</feature>
<dbReference type="SMART" id="SM00028">
    <property type="entry name" value="TPR"/>
    <property type="match status" value="3"/>
</dbReference>
<dbReference type="eggNOG" id="COG2909">
    <property type="taxonomic scope" value="Bacteria"/>
</dbReference>
<feature type="repeat" description="TPR" evidence="1">
    <location>
        <begin position="565"/>
        <end position="598"/>
    </location>
</feature>
<evidence type="ECO:0000256" key="1">
    <source>
        <dbReference type="PROSITE-ProRule" id="PRU00339"/>
    </source>
</evidence>
<proteinExistence type="predicted"/>
<dbReference type="GeneID" id="87105144"/>
<dbReference type="SMART" id="SM01043">
    <property type="entry name" value="BTAD"/>
    <property type="match status" value="1"/>
</dbReference>
<dbReference type="InterPro" id="IPR036388">
    <property type="entry name" value="WH-like_DNA-bd_sf"/>
</dbReference>
<dbReference type="eggNOG" id="COG3629">
    <property type="taxonomic scope" value="Bacteria"/>
</dbReference>
<dbReference type="Proteomes" id="UP000001416">
    <property type="component" value="Chromosome"/>
</dbReference>
<dbReference type="PANTHER" id="PTHR35807">
    <property type="entry name" value="TRANSCRIPTIONAL REGULATOR REDD-RELATED"/>
    <property type="match status" value="1"/>
</dbReference>
<evidence type="ECO:0000313" key="3">
    <source>
        <dbReference type="EMBL" id="CAD85905.1"/>
    </source>
</evidence>
<dbReference type="InterPro" id="IPR019734">
    <property type="entry name" value="TPR_rpt"/>
</dbReference>
<sequence length="651" mass="74595">MRRVPWLLYWRGTSWILFNPQEARSSLEQAYAGFQAEKDKAGLFLVCAAMIDAYLYAEDNIKPIVAWGERLQKLLSLYGDFPSIEVEVRVYGSLLGLIFSAPHHPLLQILEARFESTLQSSVEPALRIAAACAIVFLPLWRGDARKARRIMDETIPLFKGISISPLLRILWCNIEGGYAWAIAASAHIAEQKFHEALQIAQESNISVLNAMLWTHGAYSALSAGNLVTAESCIEKLKLNIDAQRKHDLTEFRYLRAGIEFLREDFSKALDDASAVLKSHEEMERPFLREINRLGLAQILIEIGDVEPGRSHLKQTVEYAKIMRNPMLEYQCLLIEAHSWIKQGNADKALVPLREGLRIGRENGFLLINYWLRPKVMAHLFSLALQFGIESVFVRNLIRHWGMKAESQALEVWPWSVRIYTLGRFEVFLEDMPLHFSGKAQHKPLELLKCLCAYGSLAVNQDRITDALWPDSGGNAAEQALRTTLHRLRKLLRHEKAIRLEDKHLSLDPGYVWVDCMAFDRAIHHSGMADRNSLQQALSRYRGHFLEGETASWALTFRERLRAHYIKMSERLGGMLEQDGGWPEAIDCYRRAVEIEPLAENFYQHLMRCHAQLGQRAEVLSEYQRCRHQLLCRLGISPSQETQLLYQKLINT</sequence>
<dbReference type="PROSITE" id="PS50005">
    <property type="entry name" value="TPR"/>
    <property type="match status" value="1"/>
</dbReference>
<accession>Q82TB1</accession>
<name>Q82TB1_NITEU</name>
<dbReference type="Gene3D" id="1.10.10.10">
    <property type="entry name" value="Winged helix-like DNA-binding domain superfamily/Winged helix DNA-binding domain"/>
    <property type="match status" value="1"/>
</dbReference>
<dbReference type="GO" id="GO:0003677">
    <property type="term" value="F:DNA binding"/>
    <property type="evidence" value="ECO:0007669"/>
    <property type="project" value="InterPro"/>
</dbReference>
<dbReference type="SUPFAM" id="SSF48452">
    <property type="entry name" value="TPR-like"/>
    <property type="match status" value="2"/>
</dbReference>
<dbReference type="STRING" id="228410.NE1994"/>
<keyword evidence="1" id="KW-0802">TPR repeat</keyword>
<dbReference type="SUPFAM" id="SSF46894">
    <property type="entry name" value="C-terminal effector domain of the bipartite response regulators"/>
    <property type="match status" value="1"/>
</dbReference>
<dbReference type="HOGENOM" id="CLU_399505_0_0_4"/>
<keyword evidence="4" id="KW-1185">Reference proteome</keyword>
<dbReference type="KEGG" id="neu:NE1994"/>